<sequence>MEPNKQQGDAASSESAADLEARIHEMISSLLLDPQPVLAPTAAPIVLPQPHQLQSQPEARSYGGVECSYGDYIGSSMGASLLSPSFNAPAAPTPSVAPSRAS</sequence>
<dbReference type="STRING" id="888268.A0A1E5V9B5"/>
<reference evidence="1 2" key="1">
    <citation type="submission" date="2016-09" db="EMBL/GenBank/DDBJ databases">
        <title>The draft genome of Dichanthelium oligosanthes: A C3 panicoid grass species.</title>
        <authorList>
            <person name="Studer A.J."/>
            <person name="Schnable J.C."/>
            <person name="Brutnell T.P."/>
        </authorList>
    </citation>
    <scope>NUCLEOTIDE SEQUENCE [LARGE SCALE GENOMIC DNA]</scope>
    <source>
        <strain evidence="2">cv. Kellogg 1175</strain>
        <tissue evidence="1">Leaf</tissue>
    </source>
</reference>
<gene>
    <name evidence="1" type="ORF">BAE44_0017238</name>
</gene>
<protein>
    <submittedName>
        <fullName evidence="1">Uncharacterized protein</fullName>
    </submittedName>
</protein>
<dbReference type="Proteomes" id="UP000095767">
    <property type="component" value="Unassembled WGS sequence"/>
</dbReference>
<dbReference type="AlphaFoldDB" id="A0A1E5V9B5"/>
<keyword evidence="2" id="KW-1185">Reference proteome</keyword>
<accession>A0A1E5V9B5</accession>
<evidence type="ECO:0000313" key="1">
    <source>
        <dbReference type="EMBL" id="OEL21743.1"/>
    </source>
</evidence>
<name>A0A1E5V9B5_9POAL</name>
<organism evidence="1 2">
    <name type="scientific">Dichanthelium oligosanthes</name>
    <dbReference type="NCBI Taxonomy" id="888268"/>
    <lineage>
        <taxon>Eukaryota</taxon>
        <taxon>Viridiplantae</taxon>
        <taxon>Streptophyta</taxon>
        <taxon>Embryophyta</taxon>
        <taxon>Tracheophyta</taxon>
        <taxon>Spermatophyta</taxon>
        <taxon>Magnoliopsida</taxon>
        <taxon>Liliopsida</taxon>
        <taxon>Poales</taxon>
        <taxon>Poaceae</taxon>
        <taxon>PACMAD clade</taxon>
        <taxon>Panicoideae</taxon>
        <taxon>Panicodae</taxon>
        <taxon>Paniceae</taxon>
        <taxon>Dichantheliinae</taxon>
        <taxon>Dichanthelium</taxon>
    </lineage>
</organism>
<evidence type="ECO:0000313" key="2">
    <source>
        <dbReference type="Proteomes" id="UP000095767"/>
    </source>
</evidence>
<proteinExistence type="predicted"/>
<dbReference type="EMBL" id="LWDX02047230">
    <property type="protein sequence ID" value="OEL21743.1"/>
    <property type="molecule type" value="Genomic_DNA"/>
</dbReference>
<comment type="caution">
    <text evidence="1">The sequence shown here is derived from an EMBL/GenBank/DDBJ whole genome shotgun (WGS) entry which is preliminary data.</text>
</comment>